<evidence type="ECO:0000313" key="2">
    <source>
        <dbReference type="EMBL" id="KOF77768.1"/>
    </source>
</evidence>
<accession>A0A0L8GLE9</accession>
<protein>
    <submittedName>
        <fullName evidence="2">Uncharacterized protein</fullName>
    </submittedName>
</protein>
<reference evidence="2" key="1">
    <citation type="submission" date="2015-07" db="EMBL/GenBank/DDBJ databases">
        <title>MeaNS - Measles Nucleotide Surveillance Program.</title>
        <authorList>
            <person name="Tran T."/>
            <person name="Druce J."/>
        </authorList>
    </citation>
    <scope>NUCLEOTIDE SEQUENCE</scope>
    <source>
        <strain evidence="2">UCB-OBI-ISO-001</strain>
        <tissue evidence="2">Gonad</tissue>
    </source>
</reference>
<gene>
    <name evidence="2" type="ORF">OCBIM_22031700mg</name>
</gene>
<organism evidence="2">
    <name type="scientific">Octopus bimaculoides</name>
    <name type="common">California two-spotted octopus</name>
    <dbReference type="NCBI Taxonomy" id="37653"/>
    <lineage>
        <taxon>Eukaryota</taxon>
        <taxon>Metazoa</taxon>
        <taxon>Spiralia</taxon>
        <taxon>Lophotrochozoa</taxon>
        <taxon>Mollusca</taxon>
        <taxon>Cephalopoda</taxon>
        <taxon>Coleoidea</taxon>
        <taxon>Octopodiformes</taxon>
        <taxon>Octopoda</taxon>
        <taxon>Incirrata</taxon>
        <taxon>Octopodidae</taxon>
        <taxon>Octopus</taxon>
    </lineage>
</organism>
<dbReference type="EMBL" id="KQ421318">
    <property type="protein sequence ID" value="KOF77768.1"/>
    <property type="molecule type" value="Genomic_DNA"/>
</dbReference>
<name>A0A0L8GLE9_OCTBM</name>
<feature type="region of interest" description="Disordered" evidence="1">
    <location>
        <begin position="403"/>
        <end position="428"/>
    </location>
</feature>
<dbReference type="OrthoDB" id="10285247at2759"/>
<feature type="compositionally biased region" description="Basic and acidic residues" evidence="1">
    <location>
        <begin position="415"/>
        <end position="428"/>
    </location>
</feature>
<sequence length="572" mass="64800">MLTRAEEHFADDVVNTFTYWQALGWIEEKQIFLKIFIDLLKLYPRIIQEKAYDTLWNFILPLLPNSVSGLAQLDTVSPLHVQISSPATSPESATCIDSFLISTNQETKAIKNETLQPTGVKISDNVFKKKVQFRKKKKSTKISKIPSVFVSSIAAASHLESKRLPQENTLYTSKVFVCRDPNNVKDTMSSAVLGSVSAVTFLHCMVPTLQSSNNIITECNAFIFIFNESTISSSECLSQLKQALDYHLPIIFVRYPDFQLPCNMKEIITKCCESTDNLNQYLSVRRRSFVISNSLKNNPNLSDIGCLSGREMTSTSPLLKHSKNNKKSLFISTNKKSEIFQKTVQNVINALQNGYKQSHLYSYKLHVSCISQIIDSIARVLKTPISYDTAYFQQTKKYPCKKTSLHSKITSPMNKKMEKPKNIAKEKPTDDCNQALVVPQFPNVNPKARWSVIQKNNDNATALSSSTSIRLEKNMHQTPNTSIHYNRCNNPYGHPSTDSSQGKETSFIIFPKSSSQLNQKPIVVKWPPPWNGLDLENVKNILRDETESQISSNFVDLDLTKEFNPYSEDDFI</sequence>
<evidence type="ECO:0000256" key="1">
    <source>
        <dbReference type="SAM" id="MobiDB-lite"/>
    </source>
</evidence>
<dbReference type="AlphaFoldDB" id="A0A0L8GLE9"/>
<proteinExistence type="predicted"/>